<evidence type="ECO:0000313" key="3">
    <source>
        <dbReference type="Proteomes" id="UP000007797"/>
    </source>
</evidence>
<organism evidence="2 3">
    <name type="scientific">Cavenderia fasciculata</name>
    <name type="common">Slime mold</name>
    <name type="synonym">Dictyostelium fasciculatum</name>
    <dbReference type="NCBI Taxonomy" id="261658"/>
    <lineage>
        <taxon>Eukaryota</taxon>
        <taxon>Amoebozoa</taxon>
        <taxon>Evosea</taxon>
        <taxon>Eumycetozoa</taxon>
        <taxon>Dictyostelia</taxon>
        <taxon>Acytosteliales</taxon>
        <taxon>Cavenderiaceae</taxon>
        <taxon>Cavenderia</taxon>
    </lineage>
</organism>
<name>F4PNH9_CACFS</name>
<protein>
    <recommendedName>
        <fullName evidence="1">PiggyBac transposable element-derived protein domain-containing protein</fullName>
    </recommendedName>
</protein>
<keyword evidence="3" id="KW-1185">Reference proteome</keyword>
<dbReference type="GeneID" id="14874843"/>
<reference evidence="3" key="1">
    <citation type="journal article" date="2011" name="Genome Res.">
        <title>Phylogeny-wide analysis of social amoeba genomes highlights ancient origins for complex intercellular communication.</title>
        <authorList>
            <person name="Heidel A.J."/>
            <person name="Lawal H.M."/>
            <person name="Felder M."/>
            <person name="Schilde C."/>
            <person name="Helps N.R."/>
            <person name="Tunggal B."/>
            <person name="Rivero F."/>
            <person name="John U."/>
            <person name="Schleicher M."/>
            <person name="Eichinger L."/>
            <person name="Platzer M."/>
            <person name="Noegel A.A."/>
            <person name="Schaap P."/>
            <person name="Gloeckner G."/>
        </authorList>
    </citation>
    <scope>NUCLEOTIDE SEQUENCE [LARGE SCALE GENOMIC DNA]</scope>
    <source>
        <strain evidence="3">SH3</strain>
    </source>
</reference>
<dbReference type="Pfam" id="PF13843">
    <property type="entry name" value="DDE_Tnp_1_7"/>
    <property type="match status" value="1"/>
</dbReference>
<proteinExistence type="predicted"/>
<sequence length="528" mass="60759">MPQGLSPQDRLSFIQEQLEQEEIQLVDNTKLFTYKQLENFFYIAFFMGLVKLPRAEDHWNRKSPFHPPSVIRPLMSRKRFKSILKFLHYDEDSVIQMIEKNSNNHYIPSLRLSIDEYMAPYKGLVRFKQYEPDKPHKFGLKYFVLSDSNGFILTQWLYRGSDESTTKSVTIDPSVVSSFPPNSPLKIPIEFAEWVRQKVATDDRPLSHYLFAMDNYYTSLQVATVLSNFSQNINSNNDDNNPNNKIHYVMTVRSIRPTYLFKDGLGRMVQKDNKKKLAAIAFPKEDSGIPQDICATAINDSKVTYFLSNACNPYTLKEGKLTKLDVQTQYNATTHGVDLSGQLSSNCRSYPHRKSKYTHVNIFAQLDRAIVNAYCIFKSLEGNSTYRFCDFTQNVVRDKLGLQEPIQKQLEHLNPITSKVFQDQRDRIKQLEQELATQSTYVTSGNGGQYAPTSAAAPQTVVHALVQGDLNPCQYCKVLDVKRRTRTTKTCCQCKVNFHDECYLIAHLPENKLLLSAIVHQHQQQRQG</sequence>
<evidence type="ECO:0000313" key="2">
    <source>
        <dbReference type="EMBL" id="EGG23032.1"/>
    </source>
</evidence>
<gene>
    <name evidence="2" type="ORF">DFA_05162</name>
</gene>
<dbReference type="PANTHER" id="PTHR46599:SF3">
    <property type="entry name" value="PIGGYBAC TRANSPOSABLE ELEMENT-DERIVED PROTEIN 4"/>
    <property type="match status" value="1"/>
</dbReference>
<dbReference type="AlphaFoldDB" id="F4PNH9"/>
<dbReference type="RefSeq" id="XP_004360883.1">
    <property type="nucleotide sequence ID" value="XM_004360826.1"/>
</dbReference>
<feature type="domain" description="PiggyBac transposable element-derived protein" evidence="1">
    <location>
        <begin position="21"/>
        <end position="374"/>
    </location>
</feature>
<dbReference type="EMBL" id="GL883008">
    <property type="protein sequence ID" value="EGG23032.1"/>
    <property type="molecule type" value="Genomic_DNA"/>
</dbReference>
<dbReference type="STRING" id="1054147.F4PNH9"/>
<dbReference type="KEGG" id="dfa:DFA_05162"/>
<dbReference type="Proteomes" id="UP000007797">
    <property type="component" value="Unassembled WGS sequence"/>
</dbReference>
<dbReference type="InterPro" id="IPR029526">
    <property type="entry name" value="PGBD"/>
</dbReference>
<accession>F4PNH9</accession>
<dbReference type="PANTHER" id="PTHR46599">
    <property type="entry name" value="PIGGYBAC TRANSPOSABLE ELEMENT-DERIVED PROTEIN 4"/>
    <property type="match status" value="1"/>
</dbReference>
<evidence type="ECO:0000259" key="1">
    <source>
        <dbReference type="Pfam" id="PF13843"/>
    </source>
</evidence>
<dbReference type="OrthoDB" id="118105at2759"/>